<comment type="similarity">
    <text evidence="1">Belongs to the VPS17 family.</text>
</comment>
<dbReference type="SUPFAM" id="SSF64268">
    <property type="entry name" value="PX domain"/>
    <property type="match status" value="1"/>
</dbReference>
<dbReference type="Gene3D" id="3.30.1520.10">
    <property type="entry name" value="Phox-like domain"/>
    <property type="match status" value="1"/>
</dbReference>
<dbReference type="EMBL" id="PKFO01000001">
    <property type="protein sequence ID" value="PVH19092.1"/>
    <property type="molecule type" value="Genomic_DNA"/>
</dbReference>
<dbReference type="RefSeq" id="XP_025340032.1">
    <property type="nucleotide sequence ID" value="XM_025485101.1"/>
</dbReference>
<name>A0A2V1AMZ2_9ASCO</name>
<dbReference type="GO" id="GO:0030905">
    <property type="term" value="C:retromer, tubulation complex"/>
    <property type="evidence" value="ECO:0007669"/>
    <property type="project" value="TreeGrafter"/>
</dbReference>
<comment type="subunit">
    <text evidence="1">Component of the retromer complex.</text>
</comment>
<dbReference type="GO" id="GO:0005768">
    <property type="term" value="C:endosome"/>
    <property type="evidence" value="ECO:0007669"/>
    <property type="project" value="TreeGrafter"/>
</dbReference>
<dbReference type="InterPro" id="IPR027267">
    <property type="entry name" value="AH/BAR_dom_sf"/>
</dbReference>
<dbReference type="VEuPathDB" id="FungiDB:CXQ85_001387"/>
<dbReference type="STRING" id="45357.A0A2V1AMZ2"/>
<dbReference type="GO" id="GO:0032266">
    <property type="term" value="F:phosphatidylinositol-3-phosphate binding"/>
    <property type="evidence" value="ECO:0007669"/>
    <property type="project" value="TreeGrafter"/>
</dbReference>
<dbReference type="OrthoDB" id="9976382at2759"/>
<dbReference type="InterPro" id="IPR015404">
    <property type="entry name" value="Vps5_C"/>
</dbReference>
<keyword evidence="1" id="KW-0813">Transport</keyword>
<keyword evidence="6" id="KW-1185">Reference proteome</keyword>
<feature type="domain" description="PX" evidence="3">
    <location>
        <begin position="132"/>
        <end position="213"/>
    </location>
</feature>
<dbReference type="Proteomes" id="UP000244309">
    <property type="component" value="Unassembled WGS sequence"/>
</dbReference>
<evidence type="ECO:0000256" key="2">
    <source>
        <dbReference type="SAM" id="MobiDB-lite"/>
    </source>
</evidence>
<feature type="compositionally biased region" description="Low complexity" evidence="2">
    <location>
        <begin position="67"/>
        <end position="77"/>
    </location>
</feature>
<dbReference type="GO" id="GO:0042147">
    <property type="term" value="P:retrograde transport, endosome to Golgi"/>
    <property type="evidence" value="ECO:0007669"/>
    <property type="project" value="InterPro"/>
</dbReference>
<dbReference type="InterPro" id="IPR001683">
    <property type="entry name" value="PX_dom"/>
</dbReference>
<proteinExistence type="inferred from homology"/>
<feature type="domain" description="Sorting nexin/Vps5-like C-terminal" evidence="4">
    <location>
        <begin position="264"/>
        <end position="456"/>
    </location>
</feature>
<dbReference type="PANTHER" id="PTHR47433:SF1">
    <property type="entry name" value="VACUOLAR PROTEIN SORTING-ASSOCIATED PROTEIN 17"/>
    <property type="match status" value="1"/>
</dbReference>
<evidence type="ECO:0000259" key="4">
    <source>
        <dbReference type="Pfam" id="PF09325"/>
    </source>
</evidence>
<evidence type="ECO:0000259" key="3">
    <source>
        <dbReference type="Pfam" id="PF00787"/>
    </source>
</evidence>
<evidence type="ECO:0000313" key="6">
    <source>
        <dbReference type="Proteomes" id="UP000244309"/>
    </source>
</evidence>
<feature type="compositionally biased region" description="Basic and acidic residues" evidence="2">
    <location>
        <begin position="509"/>
        <end position="521"/>
    </location>
</feature>
<dbReference type="Pfam" id="PF00787">
    <property type="entry name" value="PX"/>
    <property type="match status" value="1"/>
</dbReference>
<protein>
    <recommendedName>
        <fullName evidence="1">Vacuolar protein sorting-associated protein 17</fullName>
    </recommendedName>
</protein>
<dbReference type="CDD" id="cd06891">
    <property type="entry name" value="PX_Vps17p"/>
    <property type="match status" value="1"/>
</dbReference>
<dbReference type="InterPro" id="IPR053055">
    <property type="entry name" value="VPS17"/>
</dbReference>
<gene>
    <name evidence="5" type="ORF">CXQ85_001387</name>
</gene>
<feature type="region of interest" description="Disordered" evidence="2">
    <location>
        <begin position="508"/>
        <end position="540"/>
    </location>
</feature>
<keyword evidence="1" id="KW-0653">Protein transport</keyword>
<sequence>MATSIPYDPEDFENNNPFAEPGQDSPTVNVGLMTEDVAEPEVRDSTSGFYGHPIEGEEEEQQEEQQKVQQETQQSEESGNGKLVEEDLKKLLPERFTNKYSMRIHLREIEENKPNNPILRFDASVRGLPKFREKTYKDIRRTYNEVHKFNEYLIVSNLEVFVPVIPSPVTSYPAGGEDERKQQLYNWSEWFSRITRNPILVRDEEFVYFIESDFGYSVINSNRKHSVASGLVRKTMKQLPTPYDPYQELATFRPVVKSAYLLCQRLNKTMDKNHKQERQLSTNISELGTKLRGLSQFETVHPGMRNLWEKLSKVTQFQADLLLIKSISDMGSLGDGARTMSADFFEIKEALTNRYLIMRELIQAEAHTKAKHVQATKIKSKASLDPIRAEEAIRTLEFAQKSEESLHMQVKRISGEMMFERKEVVDFTEKKMKTLLKQFTLNRVEQHRKLLNHFEKIRLDVRIIDENGGLSRLNREHLSQMKHNLAQSQGANGDLWSSRKFRSLTQQQAEKEEGLKNKADIDPSSIDAKKAASMLGTSTF</sequence>
<dbReference type="InterPro" id="IPR036871">
    <property type="entry name" value="PX_dom_sf"/>
</dbReference>
<dbReference type="GeneID" id="37006718"/>
<dbReference type="Pfam" id="PF09325">
    <property type="entry name" value="Vps5"/>
    <property type="match status" value="1"/>
</dbReference>
<dbReference type="PIRSF" id="PIRSF011791">
    <property type="entry name" value="Vps17"/>
    <property type="match status" value="1"/>
</dbReference>
<dbReference type="Gene3D" id="1.20.1270.60">
    <property type="entry name" value="Arfaptin homology (AH) domain/BAR domain"/>
    <property type="match status" value="1"/>
</dbReference>
<organism evidence="5 6">
    <name type="scientific">Candidozyma haemuli</name>
    <dbReference type="NCBI Taxonomy" id="45357"/>
    <lineage>
        <taxon>Eukaryota</taxon>
        <taxon>Fungi</taxon>
        <taxon>Dikarya</taxon>
        <taxon>Ascomycota</taxon>
        <taxon>Saccharomycotina</taxon>
        <taxon>Pichiomycetes</taxon>
        <taxon>Metschnikowiaceae</taxon>
        <taxon>Candidozyma</taxon>
    </lineage>
</organism>
<dbReference type="InterPro" id="IPR014461">
    <property type="entry name" value="Retromer_complex_Vps17"/>
</dbReference>
<accession>A0A2V1AMZ2</accession>
<dbReference type="AlphaFoldDB" id="A0A2V1AMZ2"/>
<dbReference type="PANTHER" id="PTHR47433">
    <property type="entry name" value="VACUOLAR PROTEIN SORTING-ASSOCIATED PROTEIN 17"/>
    <property type="match status" value="1"/>
</dbReference>
<comment type="caution">
    <text evidence="5">The sequence shown here is derived from an EMBL/GenBank/DDBJ whole genome shotgun (WGS) entry which is preliminary data.</text>
</comment>
<dbReference type="InterPro" id="IPR037907">
    <property type="entry name" value="Vps17_PX"/>
</dbReference>
<evidence type="ECO:0000256" key="1">
    <source>
        <dbReference type="PIRNR" id="PIRNR011791"/>
    </source>
</evidence>
<evidence type="ECO:0000313" key="5">
    <source>
        <dbReference type="EMBL" id="PVH19092.1"/>
    </source>
</evidence>
<feature type="region of interest" description="Disordered" evidence="2">
    <location>
        <begin position="1"/>
        <end position="86"/>
    </location>
</feature>
<reference evidence="5 6" key="1">
    <citation type="submission" date="2017-12" db="EMBL/GenBank/DDBJ databases">
        <title>Genome Sequence of a Multidrug-Resistant Candida haemulonii Isolate from a Patient with Chronic Leg Ulcers in Israel.</title>
        <authorList>
            <person name="Chow N.A."/>
            <person name="Gade L."/>
            <person name="Batra D."/>
            <person name="Rowe L.A."/>
            <person name="Ben-Ami R."/>
            <person name="Loparev V.N."/>
            <person name="Litvintseva A.P."/>
        </authorList>
    </citation>
    <scope>NUCLEOTIDE SEQUENCE [LARGE SCALE GENOMIC DNA]</scope>
    <source>
        <strain evidence="5 6">B11899</strain>
    </source>
</reference>
<dbReference type="GO" id="GO:0005829">
    <property type="term" value="C:cytosol"/>
    <property type="evidence" value="ECO:0007669"/>
    <property type="project" value="GOC"/>
</dbReference>
<dbReference type="GO" id="GO:0006886">
    <property type="term" value="P:intracellular protein transport"/>
    <property type="evidence" value="ECO:0007669"/>
    <property type="project" value="TreeGrafter"/>
</dbReference>
<comment type="function">
    <text evidence="1">Component of the membrane-associated retromer complex which is essential in endosome-to-Golgi retrograde transport.</text>
</comment>